<accession>A0A8D5JIL1</accession>
<organism evidence="1 2">
    <name type="scientific">Desulfomarina profundi</name>
    <dbReference type="NCBI Taxonomy" id="2772557"/>
    <lineage>
        <taxon>Bacteria</taxon>
        <taxon>Pseudomonadati</taxon>
        <taxon>Thermodesulfobacteriota</taxon>
        <taxon>Desulfobulbia</taxon>
        <taxon>Desulfobulbales</taxon>
        <taxon>Desulfobulbaceae</taxon>
        <taxon>Desulfomarina</taxon>
    </lineage>
</organism>
<gene>
    <name evidence="1" type="ORF">DGMP_35020</name>
</gene>
<reference evidence="1" key="1">
    <citation type="submission" date="2020-09" db="EMBL/GenBank/DDBJ databases">
        <title>Desulfogranum mesoprofundum gen. nov., sp. nov., a novel mesophilic, sulfate-reducing chemolithoautotroph isolated from a deep-sea hydrothermal vent chimney in the Suiyo Seamount.</title>
        <authorList>
            <person name="Hashimoto Y."/>
            <person name="Nakagawa S."/>
        </authorList>
    </citation>
    <scope>NUCLEOTIDE SEQUENCE</scope>
    <source>
        <strain evidence="1">KT2</strain>
    </source>
</reference>
<keyword evidence="2" id="KW-1185">Reference proteome</keyword>
<sequence length="79" mass="8769">MARSKCPACEHHEFEAVHVTTPKGHKFCLIQCVNCGTVVGALDDVKITNVIKSAEKKLSKFLENLNRKVLTVCSRKNNS</sequence>
<name>A0A8D5JIL1_9BACT</name>
<evidence type="ECO:0000313" key="2">
    <source>
        <dbReference type="Proteomes" id="UP000826725"/>
    </source>
</evidence>
<dbReference type="Proteomes" id="UP000826725">
    <property type="component" value="Chromosome"/>
</dbReference>
<dbReference type="KEGG" id="dbk:DGMP_35020"/>
<evidence type="ECO:0000313" key="1">
    <source>
        <dbReference type="EMBL" id="BCL62809.1"/>
    </source>
</evidence>
<protein>
    <submittedName>
        <fullName evidence="1">Uncharacterized protein</fullName>
    </submittedName>
</protein>
<proteinExistence type="predicted"/>
<dbReference type="EMBL" id="AP024086">
    <property type="protein sequence ID" value="BCL62809.1"/>
    <property type="molecule type" value="Genomic_DNA"/>
</dbReference>
<dbReference type="RefSeq" id="WP_228855119.1">
    <property type="nucleotide sequence ID" value="NZ_AP024086.1"/>
</dbReference>
<dbReference type="AlphaFoldDB" id="A0A8D5JIL1"/>